<sequence>MKKLSPTLSATFWLMVVLFVSFSAQAKDIKVKITSEKSYAMVPDSNGAKPLKVTRIQDTSHVIGGSFSKTSRPCPPFCIRPLYVDEGVETVAELEVIKFMETEMYRGNGILIDARTPAWYKKGTIPGSINIPFTVFGKELSDIELTKVLKSFGAVERGEVNPVLLMVEDFGLMEGDLKTEKWDFSSAKELLLWCNGPWCGQSPRAIRGLLKAGYPPEKLHYYRGGMQMWQSLGLTTVVPSDGENVASK</sequence>
<proteinExistence type="predicted"/>
<gene>
    <name evidence="2" type="ORF">MNBD_GAMMA06-76</name>
</gene>
<protein>
    <recommendedName>
        <fullName evidence="1">Rhodanese domain-containing protein</fullName>
    </recommendedName>
</protein>
<dbReference type="Gene3D" id="3.40.250.10">
    <property type="entry name" value="Rhodanese-like domain"/>
    <property type="match status" value="1"/>
</dbReference>
<dbReference type="CDD" id="cd00158">
    <property type="entry name" value="RHOD"/>
    <property type="match status" value="1"/>
</dbReference>
<dbReference type="InterPro" id="IPR036873">
    <property type="entry name" value="Rhodanese-like_dom_sf"/>
</dbReference>
<accession>A0A3B0WKX0</accession>
<name>A0A3B0WKX0_9ZZZZ</name>
<evidence type="ECO:0000259" key="1">
    <source>
        <dbReference type="PROSITE" id="PS50206"/>
    </source>
</evidence>
<dbReference type="PROSITE" id="PS50206">
    <property type="entry name" value="RHODANESE_3"/>
    <property type="match status" value="1"/>
</dbReference>
<dbReference type="EMBL" id="UOFD01000055">
    <property type="protein sequence ID" value="VAW52953.1"/>
    <property type="molecule type" value="Genomic_DNA"/>
</dbReference>
<dbReference type="AlphaFoldDB" id="A0A3B0WKX0"/>
<reference evidence="2" key="1">
    <citation type="submission" date="2018-06" db="EMBL/GenBank/DDBJ databases">
        <authorList>
            <person name="Zhirakovskaya E."/>
        </authorList>
    </citation>
    <scope>NUCLEOTIDE SEQUENCE</scope>
</reference>
<dbReference type="InterPro" id="IPR001763">
    <property type="entry name" value="Rhodanese-like_dom"/>
</dbReference>
<organism evidence="2">
    <name type="scientific">hydrothermal vent metagenome</name>
    <dbReference type="NCBI Taxonomy" id="652676"/>
    <lineage>
        <taxon>unclassified sequences</taxon>
        <taxon>metagenomes</taxon>
        <taxon>ecological metagenomes</taxon>
    </lineage>
</organism>
<dbReference type="Pfam" id="PF00581">
    <property type="entry name" value="Rhodanese"/>
    <property type="match status" value="1"/>
</dbReference>
<dbReference type="SMART" id="SM00450">
    <property type="entry name" value="RHOD"/>
    <property type="match status" value="1"/>
</dbReference>
<feature type="domain" description="Rhodanese" evidence="1">
    <location>
        <begin position="105"/>
        <end position="238"/>
    </location>
</feature>
<evidence type="ECO:0000313" key="2">
    <source>
        <dbReference type="EMBL" id="VAW52953.1"/>
    </source>
</evidence>
<dbReference type="SUPFAM" id="SSF52821">
    <property type="entry name" value="Rhodanese/Cell cycle control phosphatase"/>
    <property type="match status" value="1"/>
</dbReference>